<evidence type="ECO:0000256" key="3">
    <source>
        <dbReference type="ARBA" id="ARBA00022840"/>
    </source>
</evidence>
<keyword evidence="5" id="KW-0460">Magnesium</keyword>
<dbReference type="InterPro" id="IPR002698">
    <property type="entry name" value="FTHF_cligase"/>
</dbReference>
<dbReference type="PANTHER" id="PTHR23407:SF1">
    <property type="entry name" value="5-FORMYLTETRAHYDROFOLATE CYCLO-LIGASE"/>
    <property type="match status" value="1"/>
</dbReference>
<dbReference type="InterPro" id="IPR037171">
    <property type="entry name" value="NagB/RpiA_transferase-like"/>
</dbReference>
<dbReference type="RefSeq" id="WP_130142964.1">
    <property type="nucleotide sequence ID" value="NZ_SGIT01000004.1"/>
</dbReference>
<dbReference type="GO" id="GO:0009396">
    <property type="term" value="P:folic acid-containing compound biosynthetic process"/>
    <property type="evidence" value="ECO:0007669"/>
    <property type="project" value="TreeGrafter"/>
</dbReference>
<dbReference type="EC" id="6.3.3.2" evidence="5"/>
<dbReference type="InterPro" id="IPR024185">
    <property type="entry name" value="FTHF_cligase-like_sf"/>
</dbReference>
<evidence type="ECO:0000256" key="4">
    <source>
        <dbReference type="PIRSR" id="PIRSR006806-1"/>
    </source>
</evidence>
<dbReference type="EMBL" id="SGIT01000004">
    <property type="protein sequence ID" value="RZF58414.1"/>
    <property type="molecule type" value="Genomic_DNA"/>
</dbReference>
<evidence type="ECO:0000313" key="7">
    <source>
        <dbReference type="Proteomes" id="UP000292855"/>
    </source>
</evidence>
<organism evidence="6 7">
    <name type="scientific">Sphingobacterium corticibacterium</name>
    <dbReference type="NCBI Taxonomy" id="2484746"/>
    <lineage>
        <taxon>Bacteria</taxon>
        <taxon>Pseudomonadati</taxon>
        <taxon>Bacteroidota</taxon>
        <taxon>Sphingobacteriia</taxon>
        <taxon>Sphingobacteriales</taxon>
        <taxon>Sphingobacteriaceae</taxon>
        <taxon>Sphingobacterium</taxon>
    </lineage>
</organism>
<sequence length="190" mass="21635">MTKAELRIKYKQRRSQLTAAQFSALNSGIWQQLSQFDWGGIRYLHTFLPIAKQNEPDMWSFITDVRVHYPDIHLVVSRSEPKDHSMKHFLLEENILLAENVWGIVEPIAGEVVAETALDVVLVPLLIADKAGNRVGYGKGFYDRFLAKCRPDCRKIGISLFEPVEKIDDVDPLDVPLDTLITPNLIYTIS</sequence>
<comment type="cofactor">
    <cofactor evidence="5">
        <name>Mg(2+)</name>
        <dbReference type="ChEBI" id="CHEBI:18420"/>
    </cofactor>
</comment>
<gene>
    <name evidence="6" type="ORF">EWE74_17540</name>
</gene>
<dbReference type="GO" id="GO:0005524">
    <property type="term" value="F:ATP binding"/>
    <property type="evidence" value="ECO:0007669"/>
    <property type="project" value="UniProtKB-KW"/>
</dbReference>
<feature type="binding site" evidence="4">
    <location>
        <begin position="3"/>
        <end position="7"/>
    </location>
    <ligand>
        <name>ATP</name>
        <dbReference type="ChEBI" id="CHEBI:30616"/>
    </ligand>
</feature>
<comment type="catalytic activity">
    <reaction evidence="5">
        <text>(6S)-5-formyl-5,6,7,8-tetrahydrofolate + ATP = (6R)-5,10-methenyltetrahydrofolate + ADP + phosphate</text>
        <dbReference type="Rhea" id="RHEA:10488"/>
        <dbReference type="ChEBI" id="CHEBI:30616"/>
        <dbReference type="ChEBI" id="CHEBI:43474"/>
        <dbReference type="ChEBI" id="CHEBI:57455"/>
        <dbReference type="ChEBI" id="CHEBI:57457"/>
        <dbReference type="ChEBI" id="CHEBI:456216"/>
        <dbReference type="EC" id="6.3.3.2"/>
    </reaction>
</comment>
<dbReference type="GO" id="GO:0046872">
    <property type="term" value="F:metal ion binding"/>
    <property type="evidence" value="ECO:0007669"/>
    <property type="project" value="UniProtKB-KW"/>
</dbReference>
<feature type="binding site" evidence="4">
    <location>
        <begin position="134"/>
        <end position="142"/>
    </location>
    <ligand>
        <name>ATP</name>
        <dbReference type="ChEBI" id="CHEBI:30616"/>
    </ligand>
</feature>
<dbReference type="GO" id="GO:0030272">
    <property type="term" value="F:5-formyltetrahydrofolate cyclo-ligase activity"/>
    <property type="evidence" value="ECO:0007669"/>
    <property type="project" value="UniProtKB-EC"/>
</dbReference>
<evidence type="ECO:0000313" key="6">
    <source>
        <dbReference type="EMBL" id="RZF58414.1"/>
    </source>
</evidence>
<feature type="binding site" evidence="4">
    <location>
        <position position="48"/>
    </location>
    <ligand>
        <name>substrate</name>
    </ligand>
</feature>
<dbReference type="NCBIfam" id="TIGR02727">
    <property type="entry name" value="MTHFS_bact"/>
    <property type="match status" value="1"/>
</dbReference>
<evidence type="ECO:0000256" key="2">
    <source>
        <dbReference type="ARBA" id="ARBA00022741"/>
    </source>
</evidence>
<dbReference type="Pfam" id="PF01812">
    <property type="entry name" value="5-FTHF_cyc-lig"/>
    <property type="match status" value="1"/>
</dbReference>
<keyword evidence="6" id="KW-0436">Ligase</keyword>
<keyword evidence="2 4" id="KW-0547">Nucleotide-binding</keyword>
<dbReference type="PANTHER" id="PTHR23407">
    <property type="entry name" value="ATPASE INHIBITOR/5-FORMYLTETRAHYDROFOLATE CYCLO-LIGASE"/>
    <property type="match status" value="1"/>
</dbReference>
<evidence type="ECO:0000256" key="1">
    <source>
        <dbReference type="ARBA" id="ARBA00010638"/>
    </source>
</evidence>
<proteinExistence type="inferred from homology"/>
<evidence type="ECO:0000256" key="5">
    <source>
        <dbReference type="RuleBase" id="RU361279"/>
    </source>
</evidence>
<dbReference type="PIRSF" id="PIRSF006806">
    <property type="entry name" value="FTHF_cligase"/>
    <property type="match status" value="1"/>
</dbReference>
<comment type="caution">
    <text evidence="6">The sequence shown here is derived from an EMBL/GenBank/DDBJ whole genome shotgun (WGS) entry which is preliminary data.</text>
</comment>
<dbReference type="Gene3D" id="3.40.50.10420">
    <property type="entry name" value="NagB/RpiA/CoA transferase-like"/>
    <property type="match status" value="1"/>
</dbReference>
<keyword evidence="3 4" id="KW-0067">ATP-binding</keyword>
<feature type="binding site" evidence="4">
    <location>
        <position position="55"/>
    </location>
    <ligand>
        <name>substrate</name>
    </ligand>
</feature>
<dbReference type="SUPFAM" id="SSF100950">
    <property type="entry name" value="NagB/RpiA/CoA transferase-like"/>
    <property type="match status" value="1"/>
</dbReference>
<reference evidence="6 7" key="1">
    <citation type="submission" date="2019-02" db="EMBL/GenBank/DDBJ databases">
        <authorList>
            <person name="Li Y."/>
        </authorList>
    </citation>
    <scope>NUCLEOTIDE SEQUENCE [LARGE SCALE GENOMIC DNA]</scope>
    <source>
        <strain evidence="6 7">30C10-4-7</strain>
    </source>
</reference>
<keyword evidence="7" id="KW-1185">Reference proteome</keyword>
<comment type="similarity">
    <text evidence="1 5">Belongs to the 5-formyltetrahydrofolate cyclo-ligase family.</text>
</comment>
<accession>A0A4Q6XME1</accession>
<dbReference type="OrthoDB" id="9801938at2"/>
<dbReference type="GO" id="GO:0035999">
    <property type="term" value="P:tetrahydrofolate interconversion"/>
    <property type="evidence" value="ECO:0007669"/>
    <property type="project" value="TreeGrafter"/>
</dbReference>
<name>A0A4Q6XME1_9SPHI</name>
<dbReference type="AlphaFoldDB" id="A0A4Q6XME1"/>
<protein>
    <recommendedName>
        <fullName evidence="5">5-formyltetrahydrofolate cyclo-ligase</fullName>
        <ecNumber evidence="5">6.3.3.2</ecNumber>
    </recommendedName>
</protein>
<dbReference type="Proteomes" id="UP000292855">
    <property type="component" value="Unassembled WGS sequence"/>
</dbReference>
<keyword evidence="5" id="KW-0479">Metal-binding</keyword>